<dbReference type="PROSITE" id="PS51257">
    <property type="entry name" value="PROKAR_LIPOPROTEIN"/>
    <property type="match status" value="1"/>
</dbReference>
<dbReference type="AlphaFoldDB" id="A0A1C4DTC8"/>
<dbReference type="Pfam" id="PF24295">
    <property type="entry name" value="DUF7480"/>
    <property type="match status" value="1"/>
</dbReference>
<proteinExistence type="predicted"/>
<protein>
    <recommendedName>
        <fullName evidence="1">DUF7480 domain-containing protein</fullName>
    </recommendedName>
</protein>
<dbReference type="NCBIfam" id="NF045617">
    <property type="entry name" value="mostly_LP"/>
    <property type="match status" value="1"/>
</dbReference>
<dbReference type="OrthoDB" id="6563411at2"/>
<dbReference type="Proteomes" id="UP000198975">
    <property type="component" value="Unassembled WGS sequence"/>
</dbReference>
<sequence length="135" mass="15215">MKRIFPVIFLPLFLTGCPMGDRVPMVYSAKLLMVANSLCIQVQPEGRERMSSLWIEEIGNPEHQLQKYNIVDVPVSVQKCLPTYGYTFQPGRAYHVSFMLESLDKNNGGLTPASRSFSNGFTIWTNAGVWQVAEL</sequence>
<accession>A0A1C4DTC8</accession>
<dbReference type="RefSeq" id="WP_088238395.1">
    <property type="nucleotide sequence ID" value="NZ_FMAY01000014.1"/>
</dbReference>
<gene>
    <name evidence="2" type="ORF">GA0061071_11444</name>
</gene>
<dbReference type="InterPro" id="IPR055903">
    <property type="entry name" value="DUF7480"/>
</dbReference>
<name>A0A1C4DTC8_9ENTR</name>
<evidence type="ECO:0000259" key="1">
    <source>
        <dbReference type="Pfam" id="PF24295"/>
    </source>
</evidence>
<dbReference type="EMBL" id="FMAY01000014">
    <property type="protein sequence ID" value="SCC34495.1"/>
    <property type="molecule type" value="Genomic_DNA"/>
</dbReference>
<feature type="domain" description="DUF7480" evidence="1">
    <location>
        <begin position="27"/>
        <end position="126"/>
    </location>
</feature>
<evidence type="ECO:0000313" key="2">
    <source>
        <dbReference type="EMBL" id="SCC34495.1"/>
    </source>
</evidence>
<reference evidence="3" key="1">
    <citation type="submission" date="2016-08" db="EMBL/GenBank/DDBJ databases">
        <authorList>
            <person name="Varghese N."/>
            <person name="Submissions Spin"/>
        </authorList>
    </citation>
    <scope>NUCLEOTIDE SEQUENCE [LARGE SCALE GENOMIC DNA]</scope>
    <source>
        <strain evidence="3">REICA_082</strain>
    </source>
</reference>
<organism evidence="2 3">
    <name type="scientific">Kosakonia oryzendophytica</name>
    <dbReference type="NCBI Taxonomy" id="1005665"/>
    <lineage>
        <taxon>Bacteria</taxon>
        <taxon>Pseudomonadati</taxon>
        <taxon>Pseudomonadota</taxon>
        <taxon>Gammaproteobacteria</taxon>
        <taxon>Enterobacterales</taxon>
        <taxon>Enterobacteriaceae</taxon>
        <taxon>Kosakonia</taxon>
    </lineage>
</organism>
<dbReference type="InterPro" id="IPR054657">
    <property type="entry name" value="T6SS_periplasmic_put"/>
</dbReference>
<evidence type="ECO:0000313" key="3">
    <source>
        <dbReference type="Proteomes" id="UP000198975"/>
    </source>
</evidence>
<keyword evidence="3" id="KW-1185">Reference proteome</keyword>